<evidence type="ECO:0000256" key="1">
    <source>
        <dbReference type="SAM" id="Phobius"/>
    </source>
</evidence>
<reference evidence="2" key="2">
    <citation type="journal article" date="2022" name="Res Sq">
        <title>Comparative Genomics Reveals Insights into the Divergent Evolution of Astigmatic Mites and Household Pest Adaptations.</title>
        <authorList>
            <person name="Xiong Q."/>
            <person name="Wan A.T.-Y."/>
            <person name="Liu X.-Y."/>
            <person name="Fung C.S.-H."/>
            <person name="Xiao X."/>
            <person name="Malainual N."/>
            <person name="Hou J."/>
            <person name="Wang L."/>
            <person name="Wang M."/>
            <person name="Yang K."/>
            <person name="Cui Y."/>
            <person name="Leung E."/>
            <person name="Nong W."/>
            <person name="Shin S.-K."/>
            <person name="Au S."/>
            <person name="Jeong K.Y."/>
            <person name="Chew F.T."/>
            <person name="Hui J."/>
            <person name="Leung T.F."/>
            <person name="Tungtrongchitr A."/>
            <person name="Zhong N."/>
            <person name="Liu Z."/>
            <person name="Tsui S."/>
        </authorList>
    </citation>
    <scope>NUCLEOTIDE SEQUENCE</scope>
    <source>
        <strain evidence="2">Derf</strain>
        <tissue evidence="2">Whole organism</tissue>
    </source>
</reference>
<reference evidence="2" key="1">
    <citation type="submission" date="2013-05" db="EMBL/GenBank/DDBJ databases">
        <authorList>
            <person name="Yim A.K.Y."/>
            <person name="Chan T.F."/>
            <person name="Ji K.M."/>
            <person name="Liu X.Y."/>
            <person name="Zhou J.W."/>
            <person name="Li R.Q."/>
            <person name="Yang K.Y."/>
            <person name="Li J."/>
            <person name="Li M."/>
            <person name="Law P.T.W."/>
            <person name="Wu Y.L."/>
            <person name="Cai Z.L."/>
            <person name="Qin H."/>
            <person name="Bao Y."/>
            <person name="Leung R.K.K."/>
            <person name="Ng P.K.S."/>
            <person name="Zou J."/>
            <person name="Zhong X.J."/>
            <person name="Ran P.X."/>
            <person name="Zhong N.S."/>
            <person name="Liu Z.G."/>
            <person name="Tsui S.K.W."/>
        </authorList>
    </citation>
    <scope>NUCLEOTIDE SEQUENCE</scope>
    <source>
        <strain evidence="2">Derf</strain>
        <tissue evidence="2">Whole organism</tissue>
    </source>
</reference>
<feature type="transmembrane region" description="Helical" evidence="1">
    <location>
        <begin position="7"/>
        <end position="32"/>
    </location>
</feature>
<dbReference type="Proteomes" id="UP000790347">
    <property type="component" value="Unassembled WGS sequence"/>
</dbReference>
<name>A0A922HVU6_DERFA</name>
<protein>
    <submittedName>
        <fullName evidence="2">Uncharacterized protein</fullName>
    </submittedName>
</protein>
<proteinExistence type="predicted"/>
<sequence>MFCHAGFGFVVATGVVLWFCQPYPMLMLFVGFVHGDFKLINTDSSQLMLNTVAFLVESVVLYGGYILPVFCSIRWGRMLLLLMVPNDWP</sequence>
<keyword evidence="1" id="KW-0472">Membrane</keyword>
<feature type="transmembrane region" description="Helical" evidence="1">
    <location>
        <begin position="52"/>
        <end position="73"/>
    </location>
</feature>
<dbReference type="AlphaFoldDB" id="A0A922HVU6"/>
<gene>
    <name evidence="2" type="ORF">DERF_009873</name>
</gene>
<evidence type="ECO:0000313" key="2">
    <source>
        <dbReference type="EMBL" id="KAH9511409.1"/>
    </source>
</evidence>
<comment type="caution">
    <text evidence="2">The sequence shown here is derived from an EMBL/GenBank/DDBJ whole genome shotgun (WGS) entry which is preliminary data.</text>
</comment>
<accession>A0A922HVU6</accession>
<keyword evidence="1" id="KW-1133">Transmembrane helix</keyword>
<organism evidence="2 3">
    <name type="scientific">Dermatophagoides farinae</name>
    <name type="common">American house dust mite</name>
    <dbReference type="NCBI Taxonomy" id="6954"/>
    <lineage>
        <taxon>Eukaryota</taxon>
        <taxon>Metazoa</taxon>
        <taxon>Ecdysozoa</taxon>
        <taxon>Arthropoda</taxon>
        <taxon>Chelicerata</taxon>
        <taxon>Arachnida</taxon>
        <taxon>Acari</taxon>
        <taxon>Acariformes</taxon>
        <taxon>Sarcoptiformes</taxon>
        <taxon>Astigmata</taxon>
        <taxon>Psoroptidia</taxon>
        <taxon>Analgoidea</taxon>
        <taxon>Pyroglyphidae</taxon>
        <taxon>Dermatophagoidinae</taxon>
        <taxon>Dermatophagoides</taxon>
    </lineage>
</organism>
<keyword evidence="1" id="KW-0812">Transmembrane</keyword>
<dbReference type="EMBL" id="ASGP02000004">
    <property type="protein sequence ID" value="KAH9511409.1"/>
    <property type="molecule type" value="Genomic_DNA"/>
</dbReference>
<keyword evidence="3" id="KW-1185">Reference proteome</keyword>
<evidence type="ECO:0000313" key="3">
    <source>
        <dbReference type="Proteomes" id="UP000790347"/>
    </source>
</evidence>